<sequence length="538" mass="58332">MKTNFMGKEISGQFTIPSGIVTTNTKVIKKIMEEIPEIGIITTKSIGPEQRAGNREPIITQYAPGCFMNAVGLTNPGYKEFAKQLSELKIPKDKFLLISIFGGNEKEFVEVAKELAPYADALELNLSCPHAKGYGMAIGQDPVAVKEIVSAVKKAVSIPVIPKLTPNTNNLGEISKAAVEGGADGICAINTVGPGEYTVNGSPVLTNKKGGMSGRGVLPIGLKCVKEIREAVDVPIIGCGGISVASDVIAYKDAGANIFGIGSTLAGMSTKEMKEYFAEIEKDIENETNNAISKIKKIDMDFKKFKLVKNEKLADDFSVLTFDEKINVKPGQFFFVWIPGKGEKPFSALDDNPLTLAVHNVGCFTKELVNLTKGAEVFFRGPYGNEVNVEKKEKIIVVGGGTGVASVYQIARDYENTEFFFGARDKDHLYYTDKIKESSPLFISTNDGSVGEKGFVTEILAKRLEELKGENMVFFNCGPLAMIEAVVQIEKQYASEEKIFSSIELMTKCGIGICGACANKKGKRLCVDGPYFGEEKCE</sequence>
<dbReference type="InterPro" id="IPR006058">
    <property type="entry name" value="2Fe2S_fd_BS"/>
</dbReference>
<dbReference type="GO" id="GO:0051537">
    <property type="term" value="F:2 iron, 2 sulfur cluster binding"/>
    <property type="evidence" value="ECO:0007669"/>
    <property type="project" value="InterPro"/>
</dbReference>
<comment type="caution">
    <text evidence="3">The sequence shown here is derived from an EMBL/GenBank/DDBJ whole genome shotgun (WGS) entry which is preliminary data.</text>
</comment>
<gene>
    <name evidence="3" type="ORF">HON47_02305</name>
</gene>
<evidence type="ECO:0000256" key="1">
    <source>
        <dbReference type="ARBA" id="ARBA00023002"/>
    </source>
</evidence>
<dbReference type="Gene3D" id="2.40.30.10">
    <property type="entry name" value="Translation factors"/>
    <property type="match status" value="1"/>
</dbReference>
<dbReference type="SUPFAM" id="SSF52343">
    <property type="entry name" value="Ferredoxin reductase-like, C-terminal NADP-linked domain"/>
    <property type="match status" value="1"/>
</dbReference>
<evidence type="ECO:0000313" key="3">
    <source>
        <dbReference type="EMBL" id="MBT4870379.1"/>
    </source>
</evidence>
<dbReference type="Pfam" id="PF01180">
    <property type="entry name" value="DHO_dh"/>
    <property type="match status" value="1"/>
</dbReference>
<dbReference type="GO" id="GO:0005737">
    <property type="term" value="C:cytoplasm"/>
    <property type="evidence" value="ECO:0007669"/>
    <property type="project" value="InterPro"/>
</dbReference>
<dbReference type="InterPro" id="IPR050353">
    <property type="entry name" value="PyrK_electron_transfer"/>
</dbReference>
<reference evidence="3" key="1">
    <citation type="journal article" date="2021" name="ISME J.">
        <title>Mercury methylation by metabolically versatile and cosmopolitan marine bacteria.</title>
        <authorList>
            <person name="Lin H."/>
            <person name="Ascher D.B."/>
            <person name="Myung Y."/>
            <person name="Lamborg C.H."/>
            <person name="Hallam S.J."/>
            <person name="Gionfriddo C.M."/>
            <person name="Holt K.E."/>
            <person name="Moreau J.W."/>
        </authorList>
    </citation>
    <scope>NUCLEOTIDE SEQUENCE</scope>
    <source>
        <strain evidence="3">SI075_bin30</strain>
    </source>
</reference>
<dbReference type="Gene3D" id="3.40.50.80">
    <property type="entry name" value="Nucleotide-binding domain of ferredoxin-NADP reductase (FNR) module"/>
    <property type="match status" value="1"/>
</dbReference>
<dbReference type="SUPFAM" id="SSF63380">
    <property type="entry name" value="Riboflavin synthase domain-like"/>
    <property type="match status" value="1"/>
</dbReference>
<dbReference type="InterPro" id="IPR005720">
    <property type="entry name" value="Dihydroorotate_DH_cat"/>
</dbReference>
<dbReference type="Pfam" id="PF10418">
    <property type="entry name" value="DHODB_Fe-S_bind"/>
    <property type="match status" value="1"/>
</dbReference>
<dbReference type="InterPro" id="IPR017938">
    <property type="entry name" value="Riboflavin_synthase-like_b-brl"/>
</dbReference>
<organism evidence="3 4">
    <name type="scientific">Candidatus Iainarchaeum sp</name>
    <dbReference type="NCBI Taxonomy" id="3101447"/>
    <lineage>
        <taxon>Archaea</taxon>
        <taxon>Candidatus Iainarchaeota</taxon>
        <taxon>Candidatus Iainarchaeia</taxon>
        <taxon>Candidatus Iainarchaeales</taxon>
        <taxon>Candidatus Iainarchaeaceae</taxon>
        <taxon>Candidatus Iainarchaeum</taxon>
    </lineage>
</organism>
<dbReference type="PANTHER" id="PTHR43513:SF3">
    <property type="entry name" value="DIHYDROOROTATE DEHYDROGENASE B (NAD(+)), ELECTRON TRANSFER SUBUNIT-RELATED"/>
    <property type="match status" value="1"/>
</dbReference>
<dbReference type="InterPro" id="IPR013785">
    <property type="entry name" value="Aldolase_TIM"/>
</dbReference>
<dbReference type="Proteomes" id="UP000722459">
    <property type="component" value="Unassembled WGS sequence"/>
</dbReference>
<protein>
    <submittedName>
        <fullName evidence="3">Dihydroorotate dehydrogenase</fullName>
    </submittedName>
</protein>
<proteinExistence type="predicted"/>
<dbReference type="AlphaFoldDB" id="A0A8T5GEK2"/>
<dbReference type="PROSITE" id="PS51384">
    <property type="entry name" value="FAD_FR"/>
    <property type="match status" value="1"/>
</dbReference>
<dbReference type="InterPro" id="IPR039261">
    <property type="entry name" value="FNR_nucleotide-bd"/>
</dbReference>
<dbReference type="Pfam" id="PF00175">
    <property type="entry name" value="NAD_binding_1"/>
    <property type="match status" value="1"/>
</dbReference>
<dbReference type="InterPro" id="IPR001433">
    <property type="entry name" value="OxRdtase_FAD/NAD-bd"/>
</dbReference>
<dbReference type="Gene3D" id="3.20.20.70">
    <property type="entry name" value="Aldolase class I"/>
    <property type="match status" value="1"/>
</dbReference>
<dbReference type="InterPro" id="IPR017927">
    <property type="entry name" value="FAD-bd_FR_type"/>
</dbReference>
<accession>A0A8T5GEK2</accession>
<dbReference type="PANTHER" id="PTHR43513">
    <property type="entry name" value="DIHYDROOROTATE DEHYDROGENASE B (NAD(+)), ELECTRON TRANSFER SUBUNIT"/>
    <property type="match status" value="1"/>
</dbReference>
<name>A0A8T5GEK2_9ARCH</name>
<evidence type="ECO:0000259" key="2">
    <source>
        <dbReference type="PROSITE" id="PS51384"/>
    </source>
</evidence>
<dbReference type="PROSITE" id="PS00197">
    <property type="entry name" value="2FE2S_FER_1"/>
    <property type="match status" value="1"/>
</dbReference>
<evidence type="ECO:0000313" key="4">
    <source>
        <dbReference type="Proteomes" id="UP000722459"/>
    </source>
</evidence>
<dbReference type="EMBL" id="JABJNZ010000031">
    <property type="protein sequence ID" value="MBT4870379.1"/>
    <property type="molecule type" value="Genomic_DNA"/>
</dbReference>
<dbReference type="InterPro" id="IPR019480">
    <property type="entry name" value="Dihydroorotate_DH_Fe-S-bd"/>
</dbReference>
<feature type="domain" description="FAD-binding FR-type" evidence="2">
    <location>
        <begin position="300"/>
        <end position="389"/>
    </location>
</feature>
<keyword evidence="1" id="KW-0560">Oxidoreductase</keyword>
<dbReference type="SUPFAM" id="SSF51395">
    <property type="entry name" value="FMN-linked oxidoreductases"/>
    <property type="match status" value="1"/>
</dbReference>
<dbReference type="GO" id="GO:0016627">
    <property type="term" value="F:oxidoreductase activity, acting on the CH-CH group of donors"/>
    <property type="evidence" value="ECO:0007669"/>
    <property type="project" value="InterPro"/>
</dbReference>